<evidence type="ECO:0000313" key="3">
    <source>
        <dbReference type="Proteomes" id="UP000076404"/>
    </source>
</evidence>
<protein>
    <recommendedName>
        <fullName evidence="4">DUF494 domain-containing protein</fullName>
    </recommendedName>
</protein>
<feature type="region of interest" description="Disordered" evidence="1">
    <location>
        <begin position="50"/>
        <end position="73"/>
    </location>
</feature>
<evidence type="ECO:0000256" key="1">
    <source>
        <dbReference type="SAM" id="MobiDB-lite"/>
    </source>
</evidence>
<dbReference type="KEGG" id="gph:GEMMAAP_12740"/>
<organism evidence="2 3">
    <name type="scientific">Gemmatimonas phototrophica</name>
    <dbReference type="NCBI Taxonomy" id="1379270"/>
    <lineage>
        <taxon>Bacteria</taxon>
        <taxon>Pseudomonadati</taxon>
        <taxon>Gemmatimonadota</taxon>
        <taxon>Gemmatimonadia</taxon>
        <taxon>Gemmatimonadales</taxon>
        <taxon>Gemmatimonadaceae</taxon>
        <taxon>Gemmatimonas</taxon>
    </lineage>
</organism>
<dbReference type="AlphaFoldDB" id="A0A143BLV2"/>
<dbReference type="Pfam" id="PF04361">
    <property type="entry name" value="DUF494"/>
    <property type="match status" value="1"/>
</dbReference>
<dbReference type="eggNOG" id="ENOG50348TM">
    <property type="taxonomic scope" value="Bacteria"/>
</dbReference>
<dbReference type="InterPro" id="IPR007456">
    <property type="entry name" value="Smg"/>
</dbReference>
<dbReference type="EMBL" id="CP011454">
    <property type="protein sequence ID" value="AMW05434.1"/>
    <property type="molecule type" value="Genomic_DNA"/>
</dbReference>
<dbReference type="OrthoDB" id="5297467at2"/>
<keyword evidence="3" id="KW-1185">Reference proteome</keyword>
<sequence length="142" mass="15714">MDDRWAPVLNELRERFAADTDVVEVEAYLSAKGYDRRQIGEILSLLYSDNAPSPTWGGADSEREPSLRVQGPHERGRFTTDAWGYLITLYASGAVTLNDFEQLVERALVHVDGRITLADVRALADDVGLDDGAMGGERPLIH</sequence>
<reference evidence="2 3" key="2">
    <citation type="journal article" date="2016" name="Environ. Microbiol. Rep.">
        <title>Metagenomic evidence for the presence of phototrophic Gemmatimonadetes bacteria in diverse environments.</title>
        <authorList>
            <person name="Zeng Y."/>
            <person name="Baumbach J."/>
            <person name="Barbosa E.G."/>
            <person name="Azevedo V."/>
            <person name="Zhang C."/>
            <person name="Koblizek M."/>
        </authorList>
    </citation>
    <scope>NUCLEOTIDE SEQUENCE [LARGE SCALE GENOMIC DNA]</scope>
    <source>
        <strain evidence="2 3">AP64</strain>
    </source>
</reference>
<dbReference type="RefSeq" id="WP_026849456.1">
    <property type="nucleotide sequence ID" value="NZ_CP011454.1"/>
</dbReference>
<dbReference type="Proteomes" id="UP000076404">
    <property type="component" value="Chromosome"/>
</dbReference>
<reference evidence="2 3" key="1">
    <citation type="journal article" date="2014" name="Proc. Natl. Acad. Sci. U.S.A.">
        <title>Functional type 2 photosynthetic reaction centers found in the rare bacterial phylum Gemmatimonadetes.</title>
        <authorList>
            <person name="Zeng Y."/>
            <person name="Feng F."/>
            <person name="Medova H."/>
            <person name="Dean J."/>
            <person name="Koblizek M."/>
        </authorList>
    </citation>
    <scope>NUCLEOTIDE SEQUENCE [LARGE SCALE GENOMIC DNA]</scope>
    <source>
        <strain evidence="2 3">AP64</strain>
    </source>
</reference>
<dbReference type="STRING" id="1379270.GEMMAAP_12740"/>
<evidence type="ECO:0008006" key="4">
    <source>
        <dbReference type="Google" id="ProtNLM"/>
    </source>
</evidence>
<proteinExistence type="predicted"/>
<gene>
    <name evidence="2" type="ORF">GEMMAAP_12740</name>
</gene>
<feature type="compositionally biased region" description="Basic and acidic residues" evidence="1">
    <location>
        <begin position="60"/>
        <end position="73"/>
    </location>
</feature>
<evidence type="ECO:0000313" key="2">
    <source>
        <dbReference type="EMBL" id="AMW05434.1"/>
    </source>
</evidence>
<name>A0A143BLV2_9BACT</name>
<accession>A0A143BLV2</accession>